<evidence type="ECO:0000259" key="1">
    <source>
        <dbReference type="Pfam" id="PF04028"/>
    </source>
</evidence>
<organism evidence="2 3">
    <name type="scientific">Candidatus Campylobacter infans</name>
    <dbReference type="NCBI Taxonomy" id="2561898"/>
    <lineage>
        <taxon>Bacteria</taxon>
        <taxon>Pseudomonadati</taxon>
        <taxon>Campylobacterota</taxon>
        <taxon>Epsilonproteobacteria</taxon>
        <taxon>Campylobacterales</taxon>
        <taxon>Campylobacteraceae</taxon>
        <taxon>Campylobacter</taxon>
    </lineage>
</organism>
<reference evidence="2 3" key="1">
    <citation type="submission" date="2020-02" db="EMBL/GenBank/DDBJ databases">
        <title>Complete genome sequence of the novel Campylobacter species Candidatus Campylobacter infans.</title>
        <authorList>
            <person name="Duim B."/>
            <person name="Zomer A."/>
            <person name="van der Graaf L."/>
            <person name="Wagenaar J."/>
        </authorList>
    </citation>
    <scope>NUCLEOTIDE SEQUENCE [LARGE SCALE GENOMIC DNA]</scope>
    <source>
        <strain evidence="2 3">19S00001</strain>
    </source>
</reference>
<dbReference type="InterPro" id="IPR007172">
    <property type="entry name" value="DUF374"/>
</dbReference>
<dbReference type="KEGG" id="cinf:CINF_0651"/>
<proteinExistence type="predicted"/>
<feature type="domain" description="DUF374" evidence="1">
    <location>
        <begin position="26"/>
        <end position="92"/>
    </location>
</feature>
<dbReference type="AlphaFoldDB" id="A0A7H9CGB0"/>
<dbReference type="Pfam" id="PF04028">
    <property type="entry name" value="DUF374"/>
    <property type="match status" value="1"/>
</dbReference>
<gene>
    <name evidence="2" type="ORF">CINF_0651</name>
</gene>
<dbReference type="GO" id="GO:0016746">
    <property type="term" value="F:acyltransferase activity"/>
    <property type="evidence" value="ECO:0007669"/>
    <property type="project" value="UniProtKB-KW"/>
</dbReference>
<dbReference type="EMBL" id="CP049075">
    <property type="protein sequence ID" value="QLI05173.1"/>
    <property type="molecule type" value="Genomic_DNA"/>
</dbReference>
<keyword evidence="2" id="KW-0012">Acyltransferase</keyword>
<keyword evidence="2" id="KW-0808">Transferase</keyword>
<accession>A0A7H9CGB0</accession>
<dbReference type="CDD" id="cd07983">
    <property type="entry name" value="LPLAT_DUF374-like"/>
    <property type="match status" value="1"/>
</dbReference>
<sequence>MRQKEPGVVLFWHEYLAFMPFTYKKYWQKRIFVIISDHKDGEIIARVNRRFGINALRGSSSKNAVRVFVGALRELKNGADIIITPDGPRGPRHFISDGSVTIAQKAGVKVAVLSYSASKFWRFKSWDKMILPKPFSRVTYTLSEPFSLAGLDINEAKKLIASKMPKD</sequence>
<evidence type="ECO:0000313" key="3">
    <source>
        <dbReference type="Proteomes" id="UP000509414"/>
    </source>
</evidence>
<name>A0A7H9CGB0_9BACT</name>
<keyword evidence="3" id="KW-1185">Reference proteome</keyword>
<protein>
    <submittedName>
        <fullName evidence="2">Lysophospholipid acyltransferase family protein (DUF374 domain)</fullName>
    </submittedName>
</protein>
<evidence type="ECO:0000313" key="2">
    <source>
        <dbReference type="EMBL" id="QLI05173.1"/>
    </source>
</evidence>
<dbReference type="Proteomes" id="UP000509414">
    <property type="component" value="Chromosome"/>
</dbReference>